<feature type="region of interest" description="Disordered" evidence="2">
    <location>
        <begin position="25"/>
        <end position="54"/>
    </location>
</feature>
<accession>A0A8J5TEP1</accession>
<proteinExistence type="predicted"/>
<dbReference type="OrthoDB" id="2735536at2759"/>
<dbReference type="AlphaFoldDB" id="A0A8J5TEP1"/>
<evidence type="ECO:0000313" key="5">
    <source>
        <dbReference type="Proteomes" id="UP000729402"/>
    </source>
</evidence>
<dbReference type="Proteomes" id="UP000729402">
    <property type="component" value="Unassembled WGS sequence"/>
</dbReference>
<evidence type="ECO:0000259" key="3">
    <source>
        <dbReference type="Pfam" id="PF01370"/>
    </source>
</evidence>
<keyword evidence="5" id="KW-1185">Reference proteome</keyword>
<protein>
    <recommendedName>
        <fullName evidence="3">NAD-dependent epimerase/dehydratase domain-containing protein</fullName>
    </recommendedName>
</protein>
<reference evidence="4" key="1">
    <citation type="journal article" date="2021" name="bioRxiv">
        <title>Whole Genome Assembly and Annotation of Northern Wild Rice, Zizania palustris L., Supports a Whole Genome Duplication in the Zizania Genus.</title>
        <authorList>
            <person name="Haas M."/>
            <person name="Kono T."/>
            <person name="Macchietto M."/>
            <person name="Millas R."/>
            <person name="McGilp L."/>
            <person name="Shao M."/>
            <person name="Duquette J."/>
            <person name="Hirsch C.N."/>
            <person name="Kimball J."/>
        </authorList>
    </citation>
    <scope>NUCLEOTIDE SEQUENCE</scope>
    <source>
        <tissue evidence="4">Fresh leaf tissue</tissue>
    </source>
</reference>
<feature type="domain" description="NAD-dependent epimerase/dehydratase" evidence="3">
    <location>
        <begin position="88"/>
        <end position="242"/>
    </location>
</feature>
<dbReference type="FunFam" id="3.40.50.720:FF:001191">
    <property type="entry name" value="Os01g0828100 protein"/>
    <property type="match status" value="1"/>
</dbReference>
<dbReference type="InterPro" id="IPR050425">
    <property type="entry name" value="NAD(P)_dehydrat-like"/>
</dbReference>
<sequence length="322" mass="36133">MLFDFSQRTRARRSTWKLLTAPARGSGCSRWTSSTPLPSLGRSTASTASSTWPPPSYCTRLKTPRRRFFLHTTTYADHAIARRRLTHASATAFTQGELLRPAVSGALNVLRAAKDCGVSRVVMVSSQTTNVPNPEWPADKLIDDDCWADVELLKKNQHWYNVSKTLAEKAAWEFAAKEGGLQLVVLNPGLVLGPMLTPSPTASLRLLMQILGGQRIIGMDDFYVGCVDVRDVALSLIVLYEDPSAQGRHLCLESFERLVDFHDRLAYLYPEFPIHRIQEDKQGWVVKSKVASKKLIGLGVQFIPFDKTIRDTVDCLRRKQYI</sequence>
<dbReference type="InterPro" id="IPR001509">
    <property type="entry name" value="Epimerase_deHydtase"/>
</dbReference>
<dbReference type="Pfam" id="PF01370">
    <property type="entry name" value="Epimerase"/>
    <property type="match status" value="1"/>
</dbReference>
<dbReference type="EMBL" id="JAAALK010000282">
    <property type="protein sequence ID" value="KAG8078354.1"/>
    <property type="molecule type" value="Genomic_DNA"/>
</dbReference>
<organism evidence="4 5">
    <name type="scientific">Zizania palustris</name>
    <name type="common">Northern wild rice</name>
    <dbReference type="NCBI Taxonomy" id="103762"/>
    <lineage>
        <taxon>Eukaryota</taxon>
        <taxon>Viridiplantae</taxon>
        <taxon>Streptophyta</taxon>
        <taxon>Embryophyta</taxon>
        <taxon>Tracheophyta</taxon>
        <taxon>Spermatophyta</taxon>
        <taxon>Magnoliopsida</taxon>
        <taxon>Liliopsida</taxon>
        <taxon>Poales</taxon>
        <taxon>Poaceae</taxon>
        <taxon>BOP clade</taxon>
        <taxon>Oryzoideae</taxon>
        <taxon>Oryzeae</taxon>
        <taxon>Zizaniinae</taxon>
        <taxon>Zizania</taxon>
    </lineage>
</organism>
<gene>
    <name evidence="4" type="ORF">GUJ93_ZPchr0007g3276</name>
</gene>
<reference evidence="4" key="2">
    <citation type="submission" date="2021-02" db="EMBL/GenBank/DDBJ databases">
        <authorList>
            <person name="Kimball J.A."/>
            <person name="Haas M.W."/>
            <person name="Macchietto M."/>
            <person name="Kono T."/>
            <person name="Duquette J."/>
            <person name="Shao M."/>
        </authorList>
    </citation>
    <scope>NUCLEOTIDE SEQUENCE</scope>
    <source>
        <tissue evidence="4">Fresh leaf tissue</tissue>
    </source>
</reference>
<evidence type="ECO:0000256" key="1">
    <source>
        <dbReference type="ARBA" id="ARBA00023002"/>
    </source>
</evidence>
<dbReference type="PANTHER" id="PTHR10366">
    <property type="entry name" value="NAD DEPENDENT EPIMERASE/DEHYDRATASE"/>
    <property type="match status" value="1"/>
</dbReference>
<name>A0A8J5TEP1_ZIZPA</name>
<keyword evidence="1" id="KW-0560">Oxidoreductase</keyword>
<dbReference type="GO" id="GO:0016616">
    <property type="term" value="F:oxidoreductase activity, acting on the CH-OH group of donors, NAD or NADP as acceptor"/>
    <property type="evidence" value="ECO:0007669"/>
    <property type="project" value="TreeGrafter"/>
</dbReference>
<dbReference type="PANTHER" id="PTHR10366:SF349">
    <property type="entry name" value="OS01G0828100 PROTEIN"/>
    <property type="match status" value="1"/>
</dbReference>
<comment type="caution">
    <text evidence="4">The sequence shown here is derived from an EMBL/GenBank/DDBJ whole genome shotgun (WGS) entry which is preliminary data.</text>
</comment>
<evidence type="ECO:0000313" key="4">
    <source>
        <dbReference type="EMBL" id="KAG8078354.1"/>
    </source>
</evidence>
<evidence type="ECO:0000256" key="2">
    <source>
        <dbReference type="SAM" id="MobiDB-lite"/>
    </source>
</evidence>